<sequence>MDSEKSSNPGTMLRAILQKYFQWARHLSAGQRTGSQKRQNVRTLEDLRKAITDYWKTLRPVYAPDISKKSARSSTE</sequence>
<comment type="caution">
    <text evidence="1">The sequence shown here is derived from an EMBL/GenBank/DDBJ whole genome shotgun (WGS) entry which is preliminary data.</text>
</comment>
<keyword evidence="2" id="KW-1185">Reference proteome</keyword>
<dbReference type="AlphaFoldDB" id="A0AAN8EXG0"/>
<gene>
    <name evidence="1" type="ORF">GCK32_014756</name>
</gene>
<protein>
    <submittedName>
        <fullName evidence="1">Uncharacterized protein</fullName>
    </submittedName>
</protein>
<name>A0AAN8EXG0_TRICO</name>
<proteinExistence type="predicted"/>
<dbReference type="Proteomes" id="UP001331761">
    <property type="component" value="Unassembled WGS sequence"/>
</dbReference>
<evidence type="ECO:0000313" key="1">
    <source>
        <dbReference type="EMBL" id="KAK5968850.1"/>
    </source>
</evidence>
<organism evidence="1 2">
    <name type="scientific">Trichostrongylus colubriformis</name>
    <name type="common">Black scour worm</name>
    <dbReference type="NCBI Taxonomy" id="6319"/>
    <lineage>
        <taxon>Eukaryota</taxon>
        <taxon>Metazoa</taxon>
        <taxon>Ecdysozoa</taxon>
        <taxon>Nematoda</taxon>
        <taxon>Chromadorea</taxon>
        <taxon>Rhabditida</taxon>
        <taxon>Rhabditina</taxon>
        <taxon>Rhabditomorpha</taxon>
        <taxon>Strongyloidea</taxon>
        <taxon>Trichostrongylidae</taxon>
        <taxon>Trichostrongylus</taxon>
    </lineage>
</organism>
<reference evidence="1 2" key="1">
    <citation type="submission" date="2019-10" db="EMBL/GenBank/DDBJ databases">
        <title>Assembly and Annotation for the nematode Trichostrongylus colubriformis.</title>
        <authorList>
            <person name="Martin J."/>
        </authorList>
    </citation>
    <scope>NUCLEOTIDE SEQUENCE [LARGE SCALE GENOMIC DNA]</scope>
    <source>
        <strain evidence="1">G859</strain>
        <tissue evidence="1">Whole worm</tissue>
    </source>
</reference>
<accession>A0AAN8EXG0</accession>
<evidence type="ECO:0000313" key="2">
    <source>
        <dbReference type="Proteomes" id="UP001331761"/>
    </source>
</evidence>
<dbReference type="EMBL" id="WIXE01020920">
    <property type="protein sequence ID" value="KAK5968850.1"/>
    <property type="molecule type" value="Genomic_DNA"/>
</dbReference>